<accession>A0A225W8I8</accession>
<reference evidence="2" key="1">
    <citation type="submission" date="2017-03" db="EMBL/GenBank/DDBJ databases">
        <title>Phytopthora megakarya and P. palmivora, two closely related causual agents of cacao black pod achieved similar genome size and gene model numbers by different mechanisms.</title>
        <authorList>
            <person name="Ali S."/>
            <person name="Shao J."/>
            <person name="Larry D.J."/>
            <person name="Kronmiller B."/>
            <person name="Shen D."/>
            <person name="Strem M.D."/>
            <person name="Melnick R.L."/>
            <person name="Guiltinan M.J."/>
            <person name="Tyler B.M."/>
            <person name="Meinhardt L.W."/>
            <person name="Bailey B.A."/>
        </authorList>
    </citation>
    <scope>NUCLEOTIDE SEQUENCE [LARGE SCALE GENOMIC DNA]</scope>
    <source>
        <strain evidence="2">zdho120</strain>
    </source>
</reference>
<proteinExistence type="predicted"/>
<keyword evidence="2" id="KW-1185">Reference proteome</keyword>
<comment type="caution">
    <text evidence="1">The sequence shown here is derived from an EMBL/GenBank/DDBJ whole genome shotgun (WGS) entry which is preliminary data.</text>
</comment>
<sequence length="76" mass="8471">MSLEELQPANTLGAKATAIKVYIKECIECDESGKCFVAVMDKFGMYLAFSSGAKSKQLARNTVIQYNRQATLWMLD</sequence>
<name>A0A225W8I8_9STRA</name>
<dbReference type="AlphaFoldDB" id="A0A225W8I8"/>
<dbReference type="EMBL" id="NBNE01001429">
    <property type="protein sequence ID" value="OWZ14051.1"/>
    <property type="molecule type" value="Genomic_DNA"/>
</dbReference>
<gene>
    <name evidence="1" type="ORF">PHMEG_00012524</name>
</gene>
<dbReference type="Proteomes" id="UP000198211">
    <property type="component" value="Unassembled WGS sequence"/>
</dbReference>
<evidence type="ECO:0000313" key="2">
    <source>
        <dbReference type="Proteomes" id="UP000198211"/>
    </source>
</evidence>
<protein>
    <submittedName>
        <fullName evidence="1">Uncharacterized protein</fullName>
    </submittedName>
</protein>
<dbReference type="OrthoDB" id="94779at2759"/>
<organism evidence="1 2">
    <name type="scientific">Phytophthora megakarya</name>
    <dbReference type="NCBI Taxonomy" id="4795"/>
    <lineage>
        <taxon>Eukaryota</taxon>
        <taxon>Sar</taxon>
        <taxon>Stramenopiles</taxon>
        <taxon>Oomycota</taxon>
        <taxon>Peronosporomycetes</taxon>
        <taxon>Peronosporales</taxon>
        <taxon>Peronosporaceae</taxon>
        <taxon>Phytophthora</taxon>
    </lineage>
</organism>
<evidence type="ECO:0000313" key="1">
    <source>
        <dbReference type="EMBL" id="OWZ14051.1"/>
    </source>
</evidence>